<dbReference type="AlphaFoldDB" id="A0A975GV37"/>
<accession>A0A975GV37</accession>
<reference evidence="1" key="1">
    <citation type="journal article" date="2021" name="Microb. Physiol.">
        <title>Proteogenomic Insights into the Physiology of Marine, Sulfate-Reducing, Filamentous Desulfonema limicola and Desulfonema magnum.</title>
        <authorList>
            <person name="Schnaars V."/>
            <person name="Wohlbrand L."/>
            <person name="Scheve S."/>
            <person name="Hinrichs C."/>
            <person name="Reinhardt R."/>
            <person name="Rabus R."/>
        </authorList>
    </citation>
    <scope>NUCLEOTIDE SEQUENCE</scope>
    <source>
        <strain evidence="1">4be13</strain>
    </source>
</reference>
<keyword evidence="2" id="KW-1185">Reference proteome</keyword>
<evidence type="ECO:0000313" key="1">
    <source>
        <dbReference type="EMBL" id="QTA93328.1"/>
    </source>
</evidence>
<dbReference type="KEGG" id="dmm:dnm_094300"/>
<evidence type="ECO:0000313" key="2">
    <source>
        <dbReference type="Proteomes" id="UP000663722"/>
    </source>
</evidence>
<dbReference type="Proteomes" id="UP000663722">
    <property type="component" value="Chromosome"/>
</dbReference>
<sequence length="47" mass="5226">MFSPVVRDAKRPEGTPTRDMGTICYKYAALTGLGRPFPNSVTIRKIL</sequence>
<protein>
    <submittedName>
        <fullName evidence="1">Uncharacterized protein</fullName>
    </submittedName>
</protein>
<name>A0A975GV37_9BACT</name>
<gene>
    <name evidence="1" type="ORF">dnm_094300</name>
</gene>
<proteinExistence type="predicted"/>
<dbReference type="EMBL" id="CP061800">
    <property type="protein sequence ID" value="QTA93328.1"/>
    <property type="molecule type" value="Genomic_DNA"/>
</dbReference>
<organism evidence="1 2">
    <name type="scientific">Desulfonema magnum</name>
    <dbReference type="NCBI Taxonomy" id="45655"/>
    <lineage>
        <taxon>Bacteria</taxon>
        <taxon>Pseudomonadati</taxon>
        <taxon>Thermodesulfobacteriota</taxon>
        <taxon>Desulfobacteria</taxon>
        <taxon>Desulfobacterales</taxon>
        <taxon>Desulfococcaceae</taxon>
        <taxon>Desulfonema</taxon>
    </lineage>
</organism>